<feature type="chain" id="PRO_5046921710" evidence="1">
    <location>
        <begin position="17"/>
        <end position="218"/>
    </location>
</feature>
<proteinExistence type="predicted"/>
<evidence type="ECO:0000313" key="3">
    <source>
        <dbReference type="Proteomes" id="UP001447842"/>
    </source>
</evidence>
<dbReference type="RefSeq" id="WP_345971866.1">
    <property type="nucleotide sequence ID" value="NZ_CP147920.1"/>
</dbReference>
<evidence type="ECO:0000313" key="2">
    <source>
        <dbReference type="EMBL" id="XAU14033.1"/>
    </source>
</evidence>
<name>A0ABZ3H8B2_9BACT</name>
<feature type="signal peptide" evidence="1">
    <location>
        <begin position="1"/>
        <end position="16"/>
    </location>
</feature>
<organism evidence="2 3">
    <name type="scientific">Sulfurimonas diazotrophicus</name>
    <dbReference type="NCBI Taxonomy" id="3131939"/>
    <lineage>
        <taxon>Bacteria</taxon>
        <taxon>Pseudomonadati</taxon>
        <taxon>Campylobacterota</taxon>
        <taxon>Epsilonproteobacteria</taxon>
        <taxon>Campylobacterales</taxon>
        <taxon>Sulfurimonadaceae</taxon>
        <taxon>Sulfurimonas</taxon>
    </lineage>
</organism>
<keyword evidence="1" id="KW-0732">Signal</keyword>
<protein>
    <submittedName>
        <fullName evidence="2">OB-fold nucleic acid binding domain-containing protein</fullName>
    </submittedName>
</protein>
<sequence>MKTLLFLIVAVCGLWAAGPNAPVQHTASVVETMDAGGYTYMKVNEGKEPYWVAVTATKVKVGENVSFTEQMWMPNFKSRALGRTFEKILFASMAPGTAAPAEQVQPQSAPKEVLKKAEGGYSVSEVFTKRQNLKGKTVKVRGKVTKISRQIMKRNWVHLEDGTGDTMTDDLVFTANSVANIKAGDIVVATGKVETDKDFGYGYFYPVIVEESSFVKER</sequence>
<dbReference type="EMBL" id="CP147920">
    <property type="protein sequence ID" value="XAU14033.1"/>
    <property type="molecule type" value="Genomic_DNA"/>
</dbReference>
<dbReference type="Proteomes" id="UP001447842">
    <property type="component" value="Chromosome"/>
</dbReference>
<keyword evidence="3" id="KW-1185">Reference proteome</keyword>
<evidence type="ECO:0000256" key="1">
    <source>
        <dbReference type="SAM" id="SignalP"/>
    </source>
</evidence>
<accession>A0ABZ3H8B2</accession>
<dbReference type="InterPro" id="IPR012340">
    <property type="entry name" value="NA-bd_OB-fold"/>
</dbReference>
<reference evidence="2 3" key="1">
    <citation type="submission" date="2024-03" db="EMBL/GenBank/DDBJ databases">
        <title>Sulfurimonas sp. HSL3-1.</title>
        <authorList>
            <person name="Wang S."/>
        </authorList>
    </citation>
    <scope>NUCLEOTIDE SEQUENCE [LARGE SCALE GENOMIC DNA]</scope>
    <source>
        <strain evidence="2 3">HSL3-1</strain>
    </source>
</reference>
<dbReference type="Gene3D" id="2.40.50.140">
    <property type="entry name" value="Nucleic acid-binding proteins"/>
    <property type="match status" value="1"/>
</dbReference>
<gene>
    <name evidence="2" type="ORF">WCY31_07155</name>
</gene>